<sequence>MYSSDSCTRTKGTGSRGPGNPLSPIFKQERLNSPTFSDEEYHIPNTPGESAESESELFVPDNRLHSSKRRGMLNHSKRRAEMQIPIAPKRKRKPRKPYVKETLDDEKEKLDSILGDASRSKTHYQDQHTGARGENVPNVARTAPPSINITMSLDMSTGTSKKPHSTLTIPAAFHKYHITIIHGNTTSNYAVNGKATASTPQYVLEEI</sequence>
<keyword evidence="3" id="KW-1185">Reference proteome</keyword>
<dbReference type="EMBL" id="PQXJ01000394">
    <property type="protein sequence ID" value="TGO50386.1"/>
    <property type="molecule type" value="Genomic_DNA"/>
</dbReference>
<evidence type="ECO:0000313" key="2">
    <source>
        <dbReference type="EMBL" id="TGO50386.1"/>
    </source>
</evidence>
<dbReference type="AlphaFoldDB" id="A0A4Z1HMP6"/>
<feature type="compositionally biased region" description="Polar residues" evidence="1">
    <location>
        <begin position="1"/>
        <end position="13"/>
    </location>
</feature>
<dbReference type="Proteomes" id="UP000297452">
    <property type="component" value="Unassembled WGS sequence"/>
</dbReference>
<reference evidence="2 3" key="1">
    <citation type="submission" date="2017-12" db="EMBL/GenBank/DDBJ databases">
        <title>Comparative genomics of Botrytis spp.</title>
        <authorList>
            <person name="Valero-Jimenez C.A."/>
            <person name="Tapia P."/>
            <person name="Veloso J."/>
            <person name="Silva-Moreno E."/>
            <person name="Staats M."/>
            <person name="Valdes J.H."/>
            <person name="Van Kan J.A.L."/>
        </authorList>
    </citation>
    <scope>NUCLEOTIDE SEQUENCE [LARGE SCALE GENOMIC DNA]</scope>
    <source>
        <strain evidence="2 3">MUCL2120</strain>
    </source>
</reference>
<organism evidence="2 3">
    <name type="scientific">Botryotinia narcissicola</name>
    <dbReference type="NCBI Taxonomy" id="278944"/>
    <lineage>
        <taxon>Eukaryota</taxon>
        <taxon>Fungi</taxon>
        <taxon>Dikarya</taxon>
        <taxon>Ascomycota</taxon>
        <taxon>Pezizomycotina</taxon>
        <taxon>Leotiomycetes</taxon>
        <taxon>Helotiales</taxon>
        <taxon>Sclerotiniaceae</taxon>
        <taxon>Botryotinia</taxon>
    </lineage>
</organism>
<feature type="compositionally biased region" description="Basic residues" evidence="1">
    <location>
        <begin position="65"/>
        <end position="78"/>
    </location>
</feature>
<evidence type="ECO:0000313" key="3">
    <source>
        <dbReference type="Proteomes" id="UP000297452"/>
    </source>
</evidence>
<protein>
    <submittedName>
        <fullName evidence="2">Uncharacterized protein</fullName>
    </submittedName>
</protein>
<feature type="compositionally biased region" description="Basic residues" evidence="1">
    <location>
        <begin position="88"/>
        <end position="97"/>
    </location>
</feature>
<feature type="region of interest" description="Disordered" evidence="1">
    <location>
        <begin position="1"/>
        <end position="140"/>
    </location>
</feature>
<dbReference type="OrthoDB" id="3538635at2759"/>
<comment type="caution">
    <text evidence="2">The sequence shown here is derived from an EMBL/GenBank/DDBJ whole genome shotgun (WGS) entry which is preliminary data.</text>
</comment>
<proteinExistence type="predicted"/>
<gene>
    <name evidence="2" type="ORF">BOTNAR_0394g00020</name>
</gene>
<name>A0A4Z1HMP6_9HELO</name>
<feature type="compositionally biased region" description="Basic and acidic residues" evidence="1">
    <location>
        <begin position="98"/>
        <end position="111"/>
    </location>
</feature>
<evidence type="ECO:0000256" key="1">
    <source>
        <dbReference type="SAM" id="MobiDB-lite"/>
    </source>
</evidence>
<accession>A0A4Z1HMP6</accession>